<dbReference type="Proteomes" id="UP000325433">
    <property type="component" value="Unassembled WGS sequence"/>
</dbReference>
<protein>
    <submittedName>
        <fullName evidence="2">Uncharacterized protein</fullName>
    </submittedName>
</protein>
<feature type="transmembrane region" description="Helical" evidence="1">
    <location>
        <begin position="32"/>
        <end position="53"/>
    </location>
</feature>
<evidence type="ECO:0000256" key="1">
    <source>
        <dbReference type="SAM" id="Phobius"/>
    </source>
</evidence>
<keyword evidence="1" id="KW-1133">Transmembrane helix</keyword>
<name>A0A5N6VRX5_9EURO</name>
<feature type="transmembrane region" description="Helical" evidence="1">
    <location>
        <begin position="88"/>
        <end position="108"/>
    </location>
</feature>
<reference evidence="3" key="1">
    <citation type="submission" date="2019-04" db="EMBL/GenBank/DDBJ databases">
        <title>Friends and foes A comparative genomics studyof 23 Aspergillus species from section Flavi.</title>
        <authorList>
            <consortium name="DOE Joint Genome Institute"/>
            <person name="Kjaerbolling I."/>
            <person name="Vesth T."/>
            <person name="Frisvad J.C."/>
            <person name="Nybo J.L."/>
            <person name="Theobald S."/>
            <person name="Kildgaard S."/>
            <person name="Isbrandt T."/>
            <person name="Kuo A."/>
            <person name="Sato A."/>
            <person name="Lyhne E.K."/>
            <person name="Kogle M.E."/>
            <person name="Wiebenga A."/>
            <person name="Kun R.S."/>
            <person name="Lubbers R.J."/>
            <person name="Makela M.R."/>
            <person name="Barry K."/>
            <person name="Chovatia M."/>
            <person name="Clum A."/>
            <person name="Daum C."/>
            <person name="Haridas S."/>
            <person name="He G."/>
            <person name="LaButti K."/>
            <person name="Lipzen A."/>
            <person name="Mondo S."/>
            <person name="Riley R."/>
            <person name="Salamov A."/>
            <person name="Simmons B.A."/>
            <person name="Magnuson J.K."/>
            <person name="Henrissat B."/>
            <person name="Mortensen U.H."/>
            <person name="Larsen T.O."/>
            <person name="Devries R.P."/>
            <person name="Grigoriev I.V."/>
            <person name="Machida M."/>
            <person name="Baker S.E."/>
            <person name="Andersen M.R."/>
        </authorList>
    </citation>
    <scope>NUCLEOTIDE SEQUENCE [LARGE SCALE GENOMIC DNA]</scope>
    <source>
        <strain evidence="3">CBS 130015</strain>
    </source>
</reference>
<proteinExistence type="predicted"/>
<keyword evidence="3" id="KW-1185">Reference proteome</keyword>
<sequence length="132" mass="15109">MRVCIGNSAVLVHSVGRSRPVASSFHRIGSFIFSYFVSSLAPFTLTLFGMFYYCVFEAMFKGIEDHPGRWARVVSYIHSRVTGASRSYFPSIGMSFALFFAFVVVYLVSDERHCLFRSQCDQTWRLYHGIAF</sequence>
<evidence type="ECO:0000313" key="2">
    <source>
        <dbReference type="EMBL" id="KAE8311215.1"/>
    </source>
</evidence>
<keyword evidence="1" id="KW-0472">Membrane</keyword>
<dbReference type="AlphaFoldDB" id="A0A5N6VRX5"/>
<organism evidence="2 3">
    <name type="scientific">Aspergillus transmontanensis</name>
    <dbReference type="NCBI Taxonomy" id="1034304"/>
    <lineage>
        <taxon>Eukaryota</taxon>
        <taxon>Fungi</taxon>
        <taxon>Dikarya</taxon>
        <taxon>Ascomycota</taxon>
        <taxon>Pezizomycotina</taxon>
        <taxon>Eurotiomycetes</taxon>
        <taxon>Eurotiomycetidae</taxon>
        <taxon>Eurotiales</taxon>
        <taxon>Aspergillaceae</taxon>
        <taxon>Aspergillus</taxon>
        <taxon>Aspergillus subgen. Circumdati</taxon>
    </lineage>
</organism>
<dbReference type="EMBL" id="ML738345">
    <property type="protein sequence ID" value="KAE8311215.1"/>
    <property type="molecule type" value="Genomic_DNA"/>
</dbReference>
<accession>A0A5N6VRX5</accession>
<evidence type="ECO:0000313" key="3">
    <source>
        <dbReference type="Proteomes" id="UP000325433"/>
    </source>
</evidence>
<keyword evidence="1" id="KW-0812">Transmembrane</keyword>
<gene>
    <name evidence="2" type="ORF">BDV41DRAFT_352771</name>
</gene>